<gene>
    <name evidence="5" type="ORF">SAMN05421869_102300</name>
</gene>
<accession>A0A1G8CHR9</accession>
<keyword evidence="3" id="KW-1133">Transmembrane helix</keyword>
<dbReference type="STRING" id="633440.SAMN05421869_102300"/>
<dbReference type="GO" id="GO:0032259">
    <property type="term" value="P:methylation"/>
    <property type="evidence" value="ECO:0007669"/>
    <property type="project" value="UniProtKB-KW"/>
</dbReference>
<dbReference type="InterPro" id="IPR000045">
    <property type="entry name" value="Prepilin_IV_endopep_pep"/>
</dbReference>
<evidence type="ECO:0000259" key="4">
    <source>
        <dbReference type="Pfam" id="PF01478"/>
    </source>
</evidence>
<dbReference type="GO" id="GO:0008168">
    <property type="term" value="F:methyltransferase activity"/>
    <property type="evidence" value="ECO:0007669"/>
    <property type="project" value="UniProtKB-KW"/>
</dbReference>
<dbReference type="AlphaFoldDB" id="A0A1G8CHR9"/>
<evidence type="ECO:0000256" key="1">
    <source>
        <dbReference type="ARBA" id="ARBA00005801"/>
    </source>
</evidence>
<dbReference type="EMBL" id="FNDJ01000002">
    <property type="protein sequence ID" value="SDH44952.1"/>
    <property type="molecule type" value="Genomic_DNA"/>
</dbReference>
<keyword evidence="3" id="KW-0812">Transmembrane</keyword>
<dbReference type="InterPro" id="IPR050882">
    <property type="entry name" value="Prepilin_peptidase/N-MTase"/>
</dbReference>
<dbReference type="PRINTS" id="PR00864">
    <property type="entry name" value="PREPILNPTASE"/>
</dbReference>
<dbReference type="Pfam" id="PF01478">
    <property type="entry name" value="Peptidase_A24"/>
    <property type="match status" value="1"/>
</dbReference>
<keyword evidence="5" id="KW-0808">Transferase</keyword>
<evidence type="ECO:0000256" key="3">
    <source>
        <dbReference type="SAM" id="Phobius"/>
    </source>
</evidence>
<keyword evidence="6" id="KW-1185">Reference proteome</keyword>
<feature type="transmembrane region" description="Helical" evidence="3">
    <location>
        <begin position="189"/>
        <end position="206"/>
    </location>
</feature>
<dbReference type="InterPro" id="IPR014032">
    <property type="entry name" value="Peptidase_A24A_bac"/>
</dbReference>
<feature type="transmembrane region" description="Helical" evidence="3">
    <location>
        <begin position="88"/>
        <end position="108"/>
    </location>
</feature>
<feature type="transmembrane region" description="Helical" evidence="3">
    <location>
        <begin position="143"/>
        <end position="169"/>
    </location>
</feature>
<dbReference type="Gene3D" id="1.20.120.1220">
    <property type="match status" value="1"/>
</dbReference>
<dbReference type="PANTHER" id="PTHR30487:SF0">
    <property type="entry name" value="PREPILIN LEADER PEPTIDASE_N-METHYLTRANSFERASE-RELATED"/>
    <property type="match status" value="1"/>
</dbReference>
<reference evidence="5 6" key="1">
    <citation type="submission" date="2016-10" db="EMBL/GenBank/DDBJ databases">
        <authorList>
            <person name="de Groot N.N."/>
        </authorList>
    </citation>
    <scope>NUCLEOTIDE SEQUENCE [LARGE SCALE GENOMIC DNA]</scope>
    <source>
        <strain evidence="5 6">CGMCC 4.6533</strain>
    </source>
</reference>
<dbReference type="GO" id="GO:0005886">
    <property type="term" value="C:plasma membrane"/>
    <property type="evidence" value="ECO:0007669"/>
    <property type="project" value="TreeGrafter"/>
</dbReference>
<evidence type="ECO:0000256" key="2">
    <source>
        <dbReference type="RuleBase" id="RU003793"/>
    </source>
</evidence>
<evidence type="ECO:0000313" key="5">
    <source>
        <dbReference type="EMBL" id="SDH44952.1"/>
    </source>
</evidence>
<proteinExistence type="inferred from homology"/>
<dbReference type="Proteomes" id="UP000199202">
    <property type="component" value="Unassembled WGS sequence"/>
</dbReference>
<keyword evidence="5" id="KW-0489">Methyltransferase</keyword>
<name>A0A1G8CHR9_9ACTN</name>
<organism evidence="5 6">
    <name type="scientific">Nonomuraea jiangxiensis</name>
    <dbReference type="NCBI Taxonomy" id="633440"/>
    <lineage>
        <taxon>Bacteria</taxon>
        <taxon>Bacillati</taxon>
        <taxon>Actinomycetota</taxon>
        <taxon>Actinomycetes</taxon>
        <taxon>Streptosporangiales</taxon>
        <taxon>Streptosporangiaceae</taxon>
        <taxon>Nonomuraea</taxon>
    </lineage>
</organism>
<dbReference type="GO" id="GO:0004190">
    <property type="term" value="F:aspartic-type endopeptidase activity"/>
    <property type="evidence" value="ECO:0007669"/>
    <property type="project" value="InterPro"/>
</dbReference>
<comment type="similarity">
    <text evidence="1 2">Belongs to the peptidase A24 family.</text>
</comment>
<protein>
    <submittedName>
        <fullName evidence="5">Leader peptidase (Prepilin peptidase) / N-methyltransferase</fullName>
    </submittedName>
</protein>
<keyword evidence="3" id="KW-0472">Membrane</keyword>
<feature type="transmembrane region" description="Helical" evidence="3">
    <location>
        <begin position="52"/>
        <end position="81"/>
    </location>
</feature>
<feature type="transmembrane region" description="Helical" evidence="3">
    <location>
        <begin position="114"/>
        <end position="131"/>
    </location>
</feature>
<sequence length="207" mass="20853">MAVIGLVCGHAIRGLADAYAGRALADASGAGPVLTSHGGLTPVPAWPPSVELVAAAVAGIVAWRVGAPYVCFAVIGTALAFVDWRTGLLPDAVTLPAYPIVALALVPTGELPRAVAGGVVLAAGYGVLWFLRPEAMGLGDVKLAGLIGMASAALGWQALVVAAFCGQVLGALYGLALLVTRRGTGRTQFPLGPFMLLGAFSVLVLGW</sequence>
<dbReference type="PANTHER" id="PTHR30487">
    <property type="entry name" value="TYPE 4 PREPILIN-LIKE PROTEINS LEADER PEPTIDE-PROCESSING ENZYME"/>
    <property type="match status" value="1"/>
</dbReference>
<evidence type="ECO:0000313" key="6">
    <source>
        <dbReference type="Proteomes" id="UP000199202"/>
    </source>
</evidence>
<dbReference type="GO" id="GO:0006465">
    <property type="term" value="P:signal peptide processing"/>
    <property type="evidence" value="ECO:0007669"/>
    <property type="project" value="TreeGrafter"/>
</dbReference>
<feature type="domain" description="Prepilin type IV endopeptidase peptidase" evidence="4">
    <location>
        <begin position="72"/>
        <end position="175"/>
    </location>
</feature>